<dbReference type="HOGENOM" id="CLU_022596_0_0_5"/>
<sequence length="739" mass="80216">MAEVIPPLIHRKNTRVIGHVSDYTPEQLQELFSKNKERLSGSLTENKSITEEDGPHPSAAGAFGWGALHGLTMGYDDEAAGALAGFWDLLTGDGEVIKKYNEVTKRWRDYQRAANRDHSYLSFLGNLAGAAIPFLIPGVGAPAAARSALGADVLLGSRAGATGAQITSKALAAGERAVQSALAEGAERTAAKAAGEAAMKAAASKEAAKFSLGRAAKTGAIYGGIAGSGEGEGLEDTLLTAGLGAGLGFVTPAVASGVSKVTSFATRSLKKTPAVMRKTPAALKNTVGKLFGKTESVTQGVEKEAFQISNRALKDVSHALGDEGVDKLEKALKQRGPDSMIIDLHDELAARAFRAAKKDLDTYSLVSNRLTERQDASALRIKDALTDVMGPKVDTLNLKQEIIKQAQKRAESFYERAKASPISNAVSKDLSLLQETPAFQKAYKKAIAQMPNEADATVIGSNGYPKLNMRILHKMKEVLDDQINSARLKGKRGYARDLTLFKQRILDVLDTSSPDYAKARKIYYDERTIGDALEQGEKALKKSVNLDTIKSQLSDLGLMEKNAFQKGVRSQVEHAAGNAQNFDHNLLSLFDTQNGQEKLQHIFGKDKAKQLMKVLRPEVERTRLFARLPNHMGEVEEKTIEQAVSGGKIGLIKTAMKTFAREWGRKLLSVHKETERDIAALITAREKGEFGLAREKAVELIKKFHEAEKKRLISKKDHTKFLNFVGILLNSSAYRVVIN</sequence>
<dbReference type="RefSeq" id="WP_011180813.1">
    <property type="nucleotide sequence ID" value="NZ_CADEAH010000006.1"/>
</dbReference>
<dbReference type="STRING" id="1134510.O9A_01026"/>
<comment type="caution">
    <text evidence="1">The sequence shown here is derived from an EMBL/GenBank/DDBJ whole genome shotgun (WGS) entry which is preliminary data.</text>
</comment>
<proteinExistence type="predicted"/>
<evidence type="ECO:0000313" key="2">
    <source>
        <dbReference type="Proteomes" id="UP000027015"/>
    </source>
</evidence>
<dbReference type="AlphaFoldDB" id="A0A067W4J2"/>
<organism evidence="1 2">
    <name type="scientific">Bartonella koehlerae C-29</name>
    <dbReference type="NCBI Taxonomy" id="1134510"/>
    <lineage>
        <taxon>Bacteria</taxon>
        <taxon>Pseudomonadati</taxon>
        <taxon>Pseudomonadota</taxon>
        <taxon>Alphaproteobacteria</taxon>
        <taxon>Hyphomicrobiales</taxon>
        <taxon>Bartonellaceae</taxon>
        <taxon>Bartonella</taxon>
    </lineage>
</organism>
<dbReference type="eggNOG" id="ENOG50333GI">
    <property type="taxonomic scope" value="Bacteria"/>
</dbReference>
<gene>
    <name evidence="1" type="ORF">O9A_01026</name>
</gene>
<dbReference type="Proteomes" id="UP000027015">
    <property type="component" value="Unassembled WGS sequence"/>
</dbReference>
<keyword evidence="2" id="KW-1185">Reference proteome</keyword>
<name>A0A067W4J2_9HYPH</name>
<protein>
    <submittedName>
        <fullName evidence="1">Uncharacterized protein</fullName>
    </submittedName>
</protein>
<evidence type="ECO:0000313" key="1">
    <source>
        <dbReference type="EMBL" id="KEC54835.1"/>
    </source>
</evidence>
<dbReference type="GeneID" id="92985420"/>
<reference evidence="1 2" key="1">
    <citation type="submission" date="2012-04" db="EMBL/GenBank/DDBJ databases">
        <title>The Genome Sequence of Bartonella koehlerae C-29.</title>
        <authorList>
            <consortium name="The Broad Institute Genome Sequencing Platform"/>
            <consortium name="The Broad Institute Genome Sequencing Center for Infectious Disease"/>
            <person name="Feldgarden M."/>
            <person name="Kirby J."/>
            <person name="Kosoy M."/>
            <person name="Birtles R."/>
            <person name="Probert W.S."/>
            <person name="Chiaraviglio L."/>
            <person name="Walker B."/>
            <person name="Young S.K."/>
            <person name="Zeng Q."/>
            <person name="Gargeya S."/>
            <person name="Fitzgerald M."/>
            <person name="Haas B."/>
            <person name="Abouelleil A."/>
            <person name="Alvarado L."/>
            <person name="Arachchi H.M."/>
            <person name="Berlin A.M."/>
            <person name="Chapman S.B."/>
            <person name="Goldberg J."/>
            <person name="Griggs A."/>
            <person name="Gujja S."/>
            <person name="Hansen M."/>
            <person name="Howarth C."/>
            <person name="Imamovic A."/>
            <person name="Larimer J."/>
            <person name="McCowen C."/>
            <person name="Montmayeur A."/>
            <person name="Murphy C."/>
            <person name="Neiman D."/>
            <person name="Pearson M."/>
            <person name="Priest M."/>
            <person name="Roberts A."/>
            <person name="Saif S."/>
            <person name="Shea T."/>
            <person name="Sisk P."/>
            <person name="Sykes S."/>
            <person name="Wortman J."/>
            <person name="Nusbaum C."/>
            <person name="Birren B."/>
        </authorList>
    </citation>
    <scope>NUCLEOTIDE SEQUENCE [LARGE SCALE GENOMIC DNA]</scope>
    <source>
        <strain evidence="1 2">C-29</strain>
    </source>
</reference>
<dbReference type="EMBL" id="AHPL01000009">
    <property type="protein sequence ID" value="KEC54835.1"/>
    <property type="molecule type" value="Genomic_DNA"/>
</dbReference>
<accession>A0A067W4J2</accession>
<dbReference type="OrthoDB" id="7920506at2"/>
<dbReference type="PATRIC" id="fig|1134510.3.peg.1162"/>